<keyword evidence="8" id="KW-1185">Reference proteome</keyword>
<dbReference type="PANTHER" id="PTHR30294:SF29">
    <property type="entry name" value="MULTIDRUG ABC TRANSPORTER PERMEASE YBHS-RELATED"/>
    <property type="match status" value="1"/>
</dbReference>
<dbReference type="GO" id="GO:0005886">
    <property type="term" value="C:plasma membrane"/>
    <property type="evidence" value="ECO:0007669"/>
    <property type="project" value="UniProtKB-SubCell"/>
</dbReference>
<dbReference type="RefSeq" id="WP_246907902.1">
    <property type="nucleotide sequence ID" value="NZ_JALJRB010000011.1"/>
</dbReference>
<comment type="caution">
    <text evidence="7">The sequence shown here is derived from an EMBL/GenBank/DDBJ whole genome shotgun (WGS) entry which is preliminary data.</text>
</comment>
<evidence type="ECO:0000256" key="6">
    <source>
        <dbReference type="SAM" id="Phobius"/>
    </source>
</evidence>
<evidence type="ECO:0000256" key="4">
    <source>
        <dbReference type="ARBA" id="ARBA00022989"/>
    </source>
</evidence>
<dbReference type="InterPro" id="IPR051449">
    <property type="entry name" value="ABC-2_transporter_component"/>
</dbReference>
<feature type="transmembrane region" description="Helical" evidence="6">
    <location>
        <begin position="127"/>
        <end position="147"/>
    </location>
</feature>
<evidence type="ECO:0000256" key="5">
    <source>
        <dbReference type="ARBA" id="ARBA00023136"/>
    </source>
</evidence>
<evidence type="ECO:0000313" key="8">
    <source>
        <dbReference type="Proteomes" id="UP001165427"/>
    </source>
</evidence>
<keyword evidence="5 6" id="KW-0472">Membrane</keyword>
<gene>
    <name evidence="7" type="ORF">MRX98_11555</name>
</gene>
<dbReference type="EMBL" id="JALJRB010000011">
    <property type="protein sequence ID" value="MCJ8501210.1"/>
    <property type="molecule type" value="Genomic_DNA"/>
</dbReference>
<dbReference type="PANTHER" id="PTHR30294">
    <property type="entry name" value="MEMBRANE COMPONENT OF ABC TRANSPORTER YHHJ-RELATED"/>
    <property type="match status" value="1"/>
</dbReference>
<feature type="transmembrane region" description="Helical" evidence="6">
    <location>
        <begin position="20"/>
        <end position="42"/>
    </location>
</feature>
<sequence length="233" mass="26051">MRQTLLIFNKEFKDYFASPIAYIVIAIFLAFAGWLFFSTFFLYDQAEMRRFFDMLPFLFALLVPIITMRLFAEELNTGSYELLLTLPVTLRDIIFGKFLAAVAFVAAILLPTLFYALSISWIGDLDWGVTIGGFMGALLLGAAYAAIGLFTSALTRNQIIACIAAIVICVALAMLDQMLFFFPPPALDVLTHLSANAHFKNIAKGIVDSRDLLYFFSIAFLGLYATHLAMEDR</sequence>
<feature type="transmembrane region" description="Helical" evidence="6">
    <location>
        <begin position="93"/>
        <end position="115"/>
    </location>
</feature>
<accession>A0AA41UIW6</accession>
<keyword evidence="4 6" id="KW-1133">Transmembrane helix</keyword>
<protein>
    <submittedName>
        <fullName evidence="7">ABC transporter permease subunit</fullName>
    </submittedName>
</protein>
<proteinExistence type="predicted"/>
<dbReference type="Pfam" id="PF12679">
    <property type="entry name" value="ABC2_membrane_2"/>
    <property type="match status" value="1"/>
</dbReference>
<keyword evidence="3 6" id="KW-0812">Transmembrane</keyword>
<keyword evidence="2" id="KW-1003">Cell membrane</keyword>
<comment type="subcellular location">
    <subcellularLocation>
        <location evidence="1">Cell membrane</location>
        <topology evidence="1">Multi-pass membrane protein</topology>
    </subcellularLocation>
</comment>
<feature type="transmembrane region" description="Helical" evidence="6">
    <location>
        <begin position="212"/>
        <end position="230"/>
    </location>
</feature>
<name>A0AA41UIW6_9BACT</name>
<evidence type="ECO:0000256" key="2">
    <source>
        <dbReference type="ARBA" id="ARBA00022475"/>
    </source>
</evidence>
<reference evidence="7" key="1">
    <citation type="submission" date="2022-04" db="EMBL/GenBank/DDBJ databases">
        <title>Desulfatitalea alkaliphila sp. nov., a novel anaerobic sulfate-reducing bacterium isolated from terrestrial mud volcano, Taman Peninsula, Russia.</title>
        <authorList>
            <person name="Khomyakova M.A."/>
            <person name="Merkel A.Y."/>
            <person name="Slobodkin A.I."/>
        </authorList>
    </citation>
    <scope>NUCLEOTIDE SEQUENCE</scope>
    <source>
        <strain evidence="7">M08but</strain>
    </source>
</reference>
<evidence type="ECO:0000313" key="7">
    <source>
        <dbReference type="EMBL" id="MCJ8501210.1"/>
    </source>
</evidence>
<dbReference type="AlphaFoldDB" id="A0AA41UIW6"/>
<feature type="transmembrane region" description="Helical" evidence="6">
    <location>
        <begin position="54"/>
        <end position="72"/>
    </location>
</feature>
<dbReference type="Proteomes" id="UP001165427">
    <property type="component" value="Unassembled WGS sequence"/>
</dbReference>
<organism evidence="7 8">
    <name type="scientific">Desulfatitalea alkaliphila</name>
    <dbReference type="NCBI Taxonomy" id="2929485"/>
    <lineage>
        <taxon>Bacteria</taxon>
        <taxon>Pseudomonadati</taxon>
        <taxon>Thermodesulfobacteriota</taxon>
        <taxon>Desulfobacteria</taxon>
        <taxon>Desulfobacterales</taxon>
        <taxon>Desulfosarcinaceae</taxon>
        <taxon>Desulfatitalea</taxon>
    </lineage>
</organism>
<dbReference type="GO" id="GO:0140359">
    <property type="term" value="F:ABC-type transporter activity"/>
    <property type="evidence" value="ECO:0007669"/>
    <property type="project" value="InterPro"/>
</dbReference>
<evidence type="ECO:0000256" key="3">
    <source>
        <dbReference type="ARBA" id="ARBA00022692"/>
    </source>
</evidence>
<evidence type="ECO:0000256" key="1">
    <source>
        <dbReference type="ARBA" id="ARBA00004651"/>
    </source>
</evidence>
<feature type="transmembrane region" description="Helical" evidence="6">
    <location>
        <begin position="159"/>
        <end position="182"/>
    </location>
</feature>